<accession>A0ACB9GPB1</accession>
<evidence type="ECO:0000313" key="1">
    <source>
        <dbReference type="EMBL" id="KAI3785325.1"/>
    </source>
</evidence>
<reference evidence="1 2" key="2">
    <citation type="journal article" date="2022" name="Mol. Ecol. Resour.">
        <title>The genomes of chicory, endive, great burdock and yacon provide insights into Asteraceae paleo-polyploidization history and plant inulin production.</title>
        <authorList>
            <person name="Fan W."/>
            <person name="Wang S."/>
            <person name="Wang H."/>
            <person name="Wang A."/>
            <person name="Jiang F."/>
            <person name="Liu H."/>
            <person name="Zhao H."/>
            <person name="Xu D."/>
            <person name="Zhang Y."/>
        </authorList>
    </citation>
    <scope>NUCLEOTIDE SEQUENCE [LARGE SCALE GENOMIC DNA]</scope>
    <source>
        <strain evidence="2">cv. Yunnan</strain>
        <tissue evidence="1">Leaves</tissue>
    </source>
</reference>
<evidence type="ECO:0000313" key="2">
    <source>
        <dbReference type="Proteomes" id="UP001056120"/>
    </source>
</evidence>
<sequence>MKSQCGILEPVEEKQRVSSASSLEFVEFFDEIWEGKPLRQEINFEDEQTAVPRSTIDDEYANATEGDPKILLTTSHGPRAPLKQFVKEKQLFNSSYLQELKFVFPNFQRMNRGGQLKYRDRVTGLILVSPLCKAPSWTEWFYYKLMSNLLYYYGMCGLLKECLLQRYFSKEVLSSMISDKTFFSRWSFHSVGIRCSDLGPRFVAEALAPDNPPLKVGGFVVGYQNLTFVTIRGAGHFVPTYQPARGLVFFSSFLEGKLP</sequence>
<protein>
    <submittedName>
        <fullName evidence="1">Uncharacterized protein</fullName>
    </submittedName>
</protein>
<dbReference type="EMBL" id="CM042031">
    <property type="protein sequence ID" value="KAI3785325.1"/>
    <property type="molecule type" value="Genomic_DNA"/>
</dbReference>
<organism evidence="1 2">
    <name type="scientific">Smallanthus sonchifolius</name>
    <dbReference type="NCBI Taxonomy" id="185202"/>
    <lineage>
        <taxon>Eukaryota</taxon>
        <taxon>Viridiplantae</taxon>
        <taxon>Streptophyta</taxon>
        <taxon>Embryophyta</taxon>
        <taxon>Tracheophyta</taxon>
        <taxon>Spermatophyta</taxon>
        <taxon>Magnoliopsida</taxon>
        <taxon>eudicotyledons</taxon>
        <taxon>Gunneridae</taxon>
        <taxon>Pentapetalae</taxon>
        <taxon>asterids</taxon>
        <taxon>campanulids</taxon>
        <taxon>Asterales</taxon>
        <taxon>Asteraceae</taxon>
        <taxon>Asteroideae</taxon>
        <taxon>Heliantheae alliance</taxon>
        <taxon>Millerieae</taxon>
        <taxon>Smallanthus</taxon>
    </lineage>
</organism>
<keyword evidence="2" id="KW-1185">Reference proteome</keyword>
<name>A0ACB9GPB1_9ASTR</name>
<reference evidence="2" key="1">
    <citation type="journal article" date="2022" name="Mol. Ecol. Resour.">
        <title>The genomes of chicory, endive, great burdock and yacon provide insights into Asteraceae palaeo-polyploidization history and plant inulin production.</title>
        <authorList>
            <person name="Fan W."/>
            <person name="Wang S."/>
            <person name="Wang H."/>
            <person name="Wang A."/>
            <person name="Jiang F."/>
            <person name="Liu H."/>
            <person name="Zhao H."/>
            <person name="Xu D."/>
            <person name="Zhang Y."/>
        </authorList>
    </citation>
    <scope>NUCLEOTIDE SEQUENCE [LARGE SCALE GENOMIC DNA]</scope>
    <source>
        <strain evidence="2">cv. Yunnan</strain>
    </source>
</reference>
<gene>
    <name evidence="1" type="ORF">L1987_44441</name>
</gene>
<dbReference type="Proteomes" id="UP001056120">
    <property type="component" value="Linkage Group LG14"/>
</dbReference>
<comment type="caution">
    <text evidence="1">The sequence shown here is derived from an EMBL/GenBank/DDBJ whole genome shotgun (WGS) entry which is preliminary data.</text>
</comment>
<proteinExistence type="predicted"/>